<dbReference type="EMBL" id="JAATJV010145100">
    <property type="protein sequence ID" value="MBZ3870125.1"/>
    <property type="molecule type" value="Genomic_DNA"/>
</dbReference>
<dbReference type="Gene3D" id="1.20.1070.10">
    <property type="entry name" value="Rhodopsin 7-helix transmembrane proteins"/>
    <property type="match status" value="1"/>
</dbReference>
<dbReference type="SUPFAM" id="SSF81321">
    <property type="entry name" value="Family A G protein-coupled receptor-like"/>
    <property type="match status" value="1"/>
</dbReference>
<evidence type="ECO:0000256" key="4">
    <source>
        <dbReference type="ARBA" id="ARBA00022475"/>
    </source>
</evidence>
<dbReference type="GO" id="GO:0016503">
    <property type="term" value="F:pheromone receptor activity"/>
    <property type="evidence" value="ECO:0007669"/>
    <property type="project" value="InterPro"/>
</dbReference>
<evidence type="ECO:0000313" key="16">
    <source>
        <dbReference type="Proteomes" id="UP001166674"/>
    </source>
</evidence>
<comment type="subcellular location">
    <subcellularLocation>
        <location evidence="2 13">Cell membrane</location>
        <topology evidence="2 13">Multi-pass membrane protein</topology>
    </subcellularLocation>
</comment>
<evidence type="ECO:0000256" key="8">
    <source>
        <dbReference type="ARBA" id="ARBA00023040"/>
    </source>
</evidence>
<dbReference type="FunFam" id="1.20.1070.10:FF:000033">
    <property type="entry name" value="Vomeronasal type-1 receptor"/>
    <property type="match status" value="1"/>
</dbReference>
<comment type="function">
    <text evidence="1">Putative pheromone receptor.</text>
</comment>
<dbReference type="InterPro" id="IPR004072">
    <property type="entry name" value="Vmron_rcpt_1"/>
</dbReference>
<dbReference type="InterPro" id="IPR017452">
    <property type="entry name" value="GPCR_Rhodpsn_7TM"/>
</dbReference>
<dbReference type="GO" id="GO:0005886">
    <property type="term" value="C:plasma membrane"/>
    <property type="evidence" value="ECO:0007669"/>
    <property type="project" value="UniProtKB-SubCell"/>
</dbReference>
<reference evidence="15" key="1">
    <citation type="submission" date="2020-03" db="EMBL/GenBank/DDBJ databases">
        <title>Studies in the Genomics of Life Span.</title>
        <authorList>
            <person name="Glass D."/>
        </authorList>
    </citation>
    <scope>NUCLEOTIDE SEQUENCE</scope>
    <source>
        <strain evidence="15">SUZIE</strain>
        <tissue evidence="15">Muscle</tissue>
    </source>
</reference>
<evidence type="ECO:0000259" key="14">
    <source>
        <dbReference type="PROSITE" id="PS50262"/>
    </source>
</evidence>
<dbReference type="AlphaFoldDB" id="A0AA41MDW8"/>
<evidence type="ECO:0000256" key="13">
    <source>
        <dbReference type="RuleBase" id="RU364061"/>
    </source>
</evidence>
<dbReference type="PRINTS" id="PR01534">
    <property type="entry name" value="VOMERONASL1R"/>
</dbReference>
<keyword evidence="7 13" id="KW-1133">Transmembrane helix</keyword>
<gene>
    <name evidence="15" type="ORF">SUZIE_106375</name>
</gene>
<feature type="transmembrane region" description="Helical" evidence="13">
    <location>
        <begin position="234"/>
        <end position="254"/>
    </location>
</feature>
<evidence type="ECO:0000256" key="3">
    <source>
        <dbReference type="ARBA" id="ARBA00010663"/>
    </source>
</evidence>
<evidence type="ECO:0000256" key="2">
    <source>
        <dbReference type="ARBA" id="ARBA00004651"/>
    </source>
</evidence>
<comment type="caution">
    <text evidence="15">The sequence shown here is derived from an EMBL/GenBank/DDBJ whole genome shotgun (WGS) entry which is preliminary data.</text>
</comment>
<accession>A0AA41MDW8</accession>
<dbReference type="Proteomes" id="UP001166674">
    <property type="component" value="Unassembled WGS sequence"/>
</dbReference>
<keyword evidence="6 13" id="KW-0812">Transmembrane</keyword>
<keyword evidence="12 13" id="KW-0807">Transducer</keyword>
<keyword evidence="8 13" id="KW-0297">G-protein coupled receptor</keyword>
<keyword evidence="4 13" id="KW-1003">Cell membrane</keyword>
<evidence type="ECO:0000256" key="1">
    <source>
        <dbReference type="ARBA" id="ARBA00003878"/>
    </source>
</evidence>
<keyword evidence="10 13" id="KW-0675">Receptor</keyword>
<keyword evidence="16" id="KW-1185">Reference proteome</keyword>
<dbReference type="PANTHER" id="PTHR24062">
    <property type="entry name" value="VOMERONASAL TYPE-1 RECEPTOR"/>
    <property type="match status" value="1"/>
</dbReference>
<evidence type="ECO:0000256" key="10">
    <source>
        <dbReference type="ARBA" id="ARBA00023170"/>
    </source>
</evidence>
<keyword evidence="11" id="KW-0325">Glycoprotein</keyword>
<protein>
    <recommendedName>
        <fullName evidence="13">Vomeronasal type-1 receptor</fullName>
    </recommendedName>
</protein>
<evidence type="ECO:0000256" key="5">
    <source>
        <dbReference type="ARBA" id="ARBA00022507"/>
    </source>
</evidence>
<sequence>MTVSDVAVGIIFLSQTVFGALGNFLLLLHYLILDFTGCRVRHTDLILKHLIVANLLTLLCRGVPQTGAAFGVNGFLSDIGCKLLFYLHKVGRGVSFGSTCLLSIYQVIKISPEDSSFSELKLKAPKYICSSIYLTWIVYLLINIRIIAFMTGKISKVNVTSLIDYGYCSGVHPDRPLRSLFASVVSFLDAVCVGLMLWASSSLVLILHRHKQRMQHVHKTHFPRPSPESRATKTILLLLSTFVSFYTLSCIFHICLTLTYPNWFLVNMAAIAAGCFPAVSPFLLMSRDSNASRLCVTWIRNTKSLISGEHVNCKLLHNSNLFLHSK</sequence>
<evidence type="ECO:0000256" key="11">
    <source>
        <dbReference type="ARBA" id="ARBA00023180"/>
    </source>
</evidence>
<keyword evidence="5 13" id="KW-0589">Pheromone response</keyword>
<dbReference type="PROSITE" id="PS50262">
    <property type="entry name" value="G_PROTEIN_RECEP_F1_2"/>
    <property type="match status" value="1"/>
</dbReference>
<dbReference type="Pfam" id="PF03402">
    <property type="entry name" value="V1R"/>
    <property type="match status" value="1"/>
</dbReference>
<feature type="domain" description="G-protein coupled receptors family 1 profile" evidence="14">
    <location>
        <begin position="22"/>
        <end position="284"/>
    </location>
</feature>
<feature type="transmembrane region" description="Helical" evidence="13">
    <location>
        <begin position="260"/>
        <end position="284"/>
    </location>
</feature>
<organism evidence="15 16">
    <name type="scientific">Sciurus carolinensis</name>
    <name type="common">Eastern gray squirrel</name>
    <dbReference type="NCBI Taxonomy" id="30640"/>
    <lineage>
        <taxon>Eukaryota</taxon>
        <taxon>Metazoa</taxon>
        <taxon>Chordata</taxon>
        <taxon>Craniata</taxon>
        <taxon>Vertebrata</taxon>
        <taxon>Euteleostomi</taxon>
        <taxon>Mammalia</taxon>
        <taxon>Eutheria</taxon>
        <taxon>Euarchontoglires</taxon>
        <taxon>Glires</taxon>
        <taxon>Rodentia</taxon>
        <taxon>Sciuromorpha</taxon>
        <taxon>Sciuridae</taxon>
        <taxon>Sciurinae</taxon>
        <taxon>Sciurini</taxon>
        <taxon>Sciurus</taxon>
    </lineage>
</organism>
<dbReference type="GO" id="GO:0007606">
    <property type="term" value="P:sensory perception of chemical stimulus"/>
    <property type="evidence" value="ECO:0007669"/>
    <property type="project" value="UniProtKB-ARBA"/>
</dbReference>
<dbReference type="GO" id="GO:0019236">
    <property type="term" value="P:response to pheromone"/>
    <property type="evidence" value="ECO:0007669"/>
    <property type="project" value="UniProtKB-KW"/>
</dbReference>
<evidence type="ECO:0000256" key="9">
    <source>
        <dbReference type="ARBA" id="ARBA00023136"/>
    </source>
</evidence>
<feature type="transmembrane region" description="Helical" evidence="13">
    <location>
        <begin position="127"/>
        <end position="148"/>
    </location>
</feature>
<evidence type="ECO:0000256" key="6">
    <source>
        <dbReference type="ARBA" id="ARBA00022692"/>
    </source>
</evidence>
<comment type="similarity">
    <text evidence="3 13">Belongs to the G-protein coupled receptor 1 family.</text>
</comment>
<evidence type="ECO:0000256" key="12">
    <source>
        <dbReference type="ARBA" id="ARBA00023224"/>
    </source>
</evidence>
<evidence type="ECO:0000313" key="15">
    <source>
        <dbReference type="EMBL" id="MBZ3870125.1"/>
    </source>
</evidence>
<keyword evidence="9 13" id="KW-0472">Membrane</keyword>
<evidence type="ECO:0000256" key="7">
    <source>
        <dbReference type="ARBA" id="ARBA00022989"/>
    </source>
</evidence>
<name>A0AA41MDW8_SCICA</name>
<feature type="transmembrane region" description="Helical" evidence="13">
    <location>
        <begin position="180"/>
        <end position="207"/>
    </location>
</feature>
<feature type="transmembrane region" description="Helical" evidence="13">
    <location>
        <begin position="6"/>
        <end position="33"/>
    </location>
</feature>
<proteinExistence type="inferred from homology"/>